<dbReference type="InterPro" id="IPR050745">
    <property type="entry name" value="Multifunctional_regulatory"/>
</dbReference>
<dbReference type="Proteomes" id="UP000275394">
    <property type="component" value="Unassembled WGS sequence"/>
</dbReference>
<dbReference type="PRINTS" id="PR01415">
    <property type="entry name" value="ANKYRIN"/>
</dbReference>
<comment type="caution">
    <text evidence="5">The sequence shown here is derived from an EMBL/GenBank/DDBJ whole genome shotgun (WGS) entry which is preliminary data.</text>
</comment>
<dbReference type="PROSITE" id="PS50297">
    <property type="entry name" value="ANK_REP_REGION"/>
    <property type="match status" value="2"/>
</dbReference>
<sequence length="403" mass="45452">MRCIFIFLILLSGVSSADESPLSDRKVTCEEMEKYPETVFKLGDLGSGHSSPNTVDYRCPKSLNQLSFLDRLIGQASSIRSPSRLAGHCTGSIVHAQWRYYHFDLAKLGYYPQGFSSRKRGKTKGMEYFKEWSYHSLYNRSVYKAYIAELEKVRPLLVGWYIETHSISRKVAKKYAENALKVISNYGFASYSYSWKSEELVPFTDQATKGVYANFIRSIDDASDTQKYNSLRRLLVHNASREIIEGLIVPVQEPNSRKRSESILSNAVYSPSNIQMLLAAGFSPDGQNEFGKTALYYAIQFGQYDSAKVLLNSGANVNHTYQLGRESGWDCTGIERWGRTPLMHAAQHSDIEMIKLLLEAGADLHAKDVKGASAIDYAKDSLKQGNENFLAKELERNSFSKPL</sequence>
<dbReference type="PROSITE" id="PS50088">
    <property type="entry name" value="ANK_REPEAT"/>
    <property type="match status" value="2"/>
</dbReference>
<evidence type="ECO:0000313" key="6">
    <source>
        <dbReference type="Proteomes" id="UP000275394"/>
    </source>
</evidence>
<dbReference type="OrthoDB" id="6396231at2"/>
<dbReference type="Pfam" id="PF13857">
    <property type="entry name" value="Ank_5"/>
    <property type="match status" value="1"/>
</dbReference>
<name>A0A3N2DZ10_9GAMM</name>
<dbReference type="Pfam" id="PF12796">
    <property type="entry name" value="Ank_2"/>
    <property type="match status" value="1"/>
</dbReference>
<keyword evidence="2 3" id="KW-0040">ANK repeat</keyword>
<keyword evidence="4" id="KW-0732">Signal</keyword>
<keyword evidence="6" id="KW-1185">Reference proteome</keyword>
<proteinExistence type="predicted"/>
<evidence type="ECO:0000256" key="4">
    <source>
        <dbReference type="SAM" id="SignalP"/>
    </source>
</evidence>
<organism evidence="5 6">
    <name type="scientific">Sinobacterium caligoides</name>
    <dbReference type="NCBI Taxonomy" id="933926"/>
    <lineage>
        <taxon>Bacteria</taxon>
        <taxon>Pseudomonadati</taxon>
        <taxon>Pseudomonadota</taxon>
        <taxon>Gammaproteobacteria</taxon>
        <taxon>Cellvibrionales</taxon>
        <taxon>Spongiibacteraceae</taxon>
        <taxon>Sinobacterium</taxon>
    </lineage>
</organism>
<feature type="repeat" description="ANK" evidence="3">
    <location>
        <begin position="337"/>
        <end position="369"/>
    </location>
</feature>
<feature type="chain" id="PRO_5018175355" evidence="4">
    <location>
        <begin position="18"/>
        <end position="403"/>
    </location>
</feature>
<gene>
    <name evidence="5" type="ORF">EDC56_0631</name>
</gene>
<evidence type="ECO:0000256" key="1">
    <source>
        <dbReference type="ARBA" id="ARBA00022737"/>
    </source>
</evidence>
<dbReference type="RefSeq" id="WP_123711050.1">
    <property type="nucleotide sequence ID" value="NZ_RKHR01000003.1"/>
</dbReference>
<dbReference type="AlphaFoldDB" id="A0A3N2DZ10"/>
<dbReference type="SUPFAM" id="SSF48403">
    <property type="entry name" value="Ankyrin repeat"/>
    <property type="match status" value="1"/>
</dbReference>
<dbReference type="SMART" id="SM00248">
    <property type="entry name" value="ANK"/>
    <property type="match status" value="2"/>
</dbReference>
<evidence type="ECO:0000256" key="2">
    <source>
        <dbReference type="ARBA" id="ARBA00023043"/>
    </source>
</evidence>
<dbReference type="InterPro" id="IPR002110">
    <property type="entry name" value="Ankyrin_rpt"/>
</dbReference>
<feature type="signal peptide" evidence="4">
    <location>
        <begin position="1"/>
        <end position="17"/>
    </location>
</feature>
<dbReference type="InterPro" id="IPR036770">
    <property type="entry name" value="Ankyrin_rpt-contain_sf"/>
</dbReference>
<dbReference type="PANTHER" id="PTHR24189:SF50">
    <property type="entry name" value="ANKYRIN REPEAT AND SOCS BOX PROTEIN 2"/>
    <property type="match status" value="1"/>
</dbReference>
<feature type="repeat" description="ANK" evidence="3">
    <location>
        <begin position="290"/>
        <end position="322"/>
    </location>
</feature>
<protein>
    <submittedName>
        <fullName evidence="5">Uncharacterized protein</fullName>
    </submittedName>
</protein>
<keyword evidence="1" id="KW-0677">Repeat</keyword>
<reference evidence="5 6" key="1">
    <citation type="submission" date="2018-11" db="EMBL/GenBank/DDBJ databases">
        <title>Genomic Encyclopedia of Type Strains, Phase IV (KMG-IV): sequencing the most valuable type-strain genomes for metagenomic binning, comparative biology and taxonomic classification.</title>
        <authorList>
            <person name="Goeker M."/>
        </authorList>
    </citation>
    <scope>NUCLEOTIDE SEQUENCE [LARGE SCALE GENOMIC DNA]</scope>
    <source>
        <strain evidence="5 6">DSM 100316</strain>
    </source>
</reference>
<dbReference type="PANTHER" id="PTHR24189">
    <property type="entry name" value="MYOTROPHIN"/>
    <property type="match status" value="1"/>
</dbReference>
<dbReference type="EMBL" id="RKHR01000003">
    <property type="protein sequence ID" value="ROS05106.1"/>
    <property type="molecule type" value="Genomic_DNA"/>
</dbReference>
<accession>A0A3N2DZ10</accession>
<evidence type="ECO:0000256" key="3">
    <source>
        <dbReference type="PROSITE-ProRule" id="PRU00023"/>
    </source>
</evidence>
<evidence type="ECO:0000313" key="5">
    <source>
        <dbReference type="EMBL" id="ROS05106.1"/>
    </source>
</evidence>
<dbReference type="Gene3D" id="1.25.40.20">
    <property type="entry name" value="Ankyrin repeat-containing domain"/>
    <property type="match status" value="2"/>
</dbReference>